<proteinExistence type="predicted"/>
<name>A0A5M9N021_9EURO</name>
<reference evidence="3 4" key="1">
    <citation type="submission" date="2019-08" db="EMBL/GenBank/DDBJ databases">
        <title>The genome sequence of a newly discovered highly antifungal drug resistant Aspergillus species, Aspergillus tanneri NIH 1004.</title>
        <authorList>
            <person name="Mounaud S."/>
            <person name="Singh I."/>
            <person name="Joardar V."/>
            <person name="Pakala S."/>
            <person name="Pakala S."/>
            <person name="Venepally P."/>
            <person name="Chung J.K."/>
            <person name="Losada L."/>
            <person name="Nierman W.C."/>
        </authorList>
    </citation>
    <scope>NUCLEOTIDE SEQUENCE [LARGE SCALE GENOMIC DNA]</scope>
    <source>
        <strain evidence="3 4">NIH1004</strain>
    </source>
</reference>
<accession>A0A5M9N021</accession>
<feature type="compositionally biased region" description="Low complexity" evidence="2">
    <location>
        <begin position="87"/>
        <end position="96"/>
    </location>
</feature>
<evidence type="ECO:0000256" key="1">
    <source>
        <dbReference type="SAM" id="Coils"/>
    </source>
</evidence>
<dbReference type="VEuPathDB" id="FungiDB:EYZ11_013585"/>
<feature type="region of interest" description="Disordered" evidence="2">
    <location>
        <begin position="206"/>
        <end position="247"/>
    </location>
</feature>
<keyword evidence="1" id="KW-0175">Coiled coil</keyword>
<dbReference type="Proteomes" id="UP000324241">
    <property type="component" value="Unassembled WGS sequence"/>
</dbReference>
<evidence type="ECO:0000313" key="3">
    <source>
        <dbReference type="EMBL" id="KAA8652741.1"/>
    </source>
</evidence>
<dbReference type="GeneID" id="54324348"/>
<feature type="compositionally biased region" description="Basic and acidic residues" evidence="2">
    <location>
        <begin position="215"/>
        <end position="237"/>
    </location>
</feature>
<evidence type="ECO:0000256" key="2">
    <source>
        <dbReference type="SAM" id="MobiDB-lite"/>
    </source>
</evidence>
<gene>
    <name evidence="3" type="ORF">ATNIH1004_001646</name>
</gene>
<dbReference type="OrthoDB" id="4324149at2759"/>
<dbReference type="EMBL" id="QUQM01000002">
    <property type="protein sequence ID" value="KAA8652741.1"/>
    <property type="molecule type" value="Genomic_DNA"/>
</dbReference>
<sequence>MQTFKGSTIRHAFRNCGIYPLKPDVILQPLQDAESPVPDLVVYDGNETTELPIWGQEAQEKTQEEAQLEAQLEAELEPQPETPPPSSSTTNSPPTTITKMRRSIAKAQKDLAALQAQADAAAESSNLVSINTDKIAARFERIWQGSLTNTELGEQREADMTRILANQEHHQARKTRRQVRAGGPLSVKDANSLILSREIKEAEKERQRWKRRAKNAADKLAQRATKEGFGDENRDENNGWVAGDDGQPLYCIDYGPGRE</sequence>
<dbReference type="AlphaFoldDB" id="A0A5M9N021"/>
<evidence type="ECO:0000313" key="4">
    <source>
        <dbReference type="Proteomes" id="UP000324241"/>
    </source>
</evidence>
<feature type="coiled-coil region" evidence="1">
    <location>
        <begin position="97"/>
        <end position="124"/>
    </location>
</feature>
<organism evidence="3 4">
    <name type="scientific">Aspergillus tanneri</name>
    <dbReference type="NCBI Taxonomy" id="1220188"/>
    <lineage>
        <taxon>Eukaryota</taxon>
        <taxon>Fungi</taxon>
        <taxon>Dikarya</taxon>
        <taxon>Ascomycota</taxon>
        <taxon>Pezizomycotina</taxon>
        <taxon>Eurotiomycetes</taxon>
        <taxon>Eurotiomycetidae</taxon>
        <taxon>Eurotiales</taxon>
        <taxon>Aspergillaceae</taxon>
        <taxon>Aspergillus</taxon>
        <taxon>Aspergillus subgen. Circumdati</taxon>
    </lineage>
</organism>
<dbReference type="RefSeq" id="XP_033432102.1">
    <property type="nucleotide sequence ID" value="XM_033566345.1"/>
</dbReference>
<protein>
    <submittedName>
        <fullName evidence="3">Uncharacterized protein</fullName>
    </submittedName>
</protein>
<comment type="caution">
    <text evidence="3">The sequence shown here is derived from an EMBL/GenBank/DDBJ whole genome shotgun (WGS) entry which is preliminary data.</text>
</comment>
<feature type="region of interest" description="Disordered" evidence="2">
    <location>
        <begin position="74"/>
        <end position="96"/>
    </location>
</feature>